<comment type="caution">
    <text evidence="1">The sequence shown here is derived from an EMBL/GenBank/DDBJ whole genome shotgun (WGS) entry which is preliminary data.</text>
</comment>
<reference evidence="1 2" key="1">
    <citation type="submission" date="2009-11" db="EMBL/GenBank/DDBJ databases">
        <authorList>
            <person name="Weinstock G."/>
            <person name="Sodergren E."/>
            <person name="Clifton S."/>
            <person name="Fulton L."/>
            <person name="Fulton B."/>
            <person name="Courtney L."/>
            <person name="Fronick C."/>
            <person name="Harrison M."/>
            <person name="Strong C."/>
            <person name="Farmer C."/>
            <person name="Delahaunty K."/>
            <person name="Markovic C."/>
            <person name="Hall O."/>
            <person name="Minx P."/>
            <person name="Tomlinson C."/>
            <person name="Mitreva M."/>
            <person name="Nelson J."/>
            <person name="Hou S."/>
            <person name="Wollam A."/>
            <person name="Pepin K.H."/>
            <person name="Johnson M."/>
            <person name="Bhonagiri V."/>
            <person name="Nash W.E."/>
            <person name="Warren W."/>
            <person name="Chinwalla A."/>
            <person name="Mardis E.R."/>
            <person name="Wilson R.K."/>
        </authorList>
    </citation>
    <scope>NUCLEOTIDE SEQUENCE [LARGE SCALE GENOMIC DNA]</scope>
    <source>
        <strain evidence="1 2">F0302</strain>
    </source>
</reference>
<dbReference type="AlphaFoldDB" id="D1QUM1"/>
<accession>D1QUM1</accession>
<dbReference type="STRING" id="649760.HMPREF0971_02705"/>
<dbReference type="HOGENOM" id="CLU_3274637_0_0_10"/>
<dbReference type="EMBL" id="ACUZ02000048">
    <property type="protein sequence ID" value="EFB30965.1"/>
    <property type="molecule type" value="Genomic_DNA"/>
</dbReference>
<name>D1QUM1_9BACT</name>
<organism evidence="1 2">
    <name type="scientific">Segatella oris F0302</name>
    <dbReference type="NCBI Taxonomy" id="649760"/>
    <lineage>
        <taxon>Bacteria</taxon>
        <taxon>Pseudomonadati</taxon>
        <taxon>Bacteroidota</taxon>
        <taxon>Bacteroidia</taxon>
        <taxon>Bacteroidales</taxon>
        <taxon>Prevotellaceae</taxon>
        <taxon>Segatella</taxon>
    </lineage>
</organism>
<evidence type="ECO:0000313" key="2">
    <source>
        <dbReference type="Proteomes" id="UP000004079"/>
    </source>
</evidence>
<gene>
    <name evidence="1" type="ORF">HMPREF0971_02705</name>
</gene>
<proteinExistence type="predicted"/>
<evidence type="ECO:0000313" key="1">
    <source>
        <dbReference type="EMBL" id="EFB30965.1"/>
    </source>
</evidence>
<sequence>MGVCERLKHGSLSVKYAKRDKTRANTLNYVRFALTLQENSR</sequence>
<protein>
    <submittedName>
        <fullName evidence="1">Uncharacterized protein</fullName>
    </submittedName>
</protein>
<dbReference type="Proteomes" id="UP000004079">
    <property type="component" value="Unassembled WGS sequence"/>
</dbReference>